<name>A0AAW2E015_9ROSI</name>
<organism evidence="2 3">
    <name type="scientific">Lithocarpus litseifolius</name>
    <dbReference type="NCBI Taxonomy" id="425828"/>
    <lineage>
        <taxon>Eukaryota</taxon>
        <taxon>Viridiplantae</taxon>
        <taxon>Streptophyta</taxon>
        <taxon>Embryophyta</taxon>
        <taxon>Tracheophyta</taxon>
        <taxon>Spermatophyta</taxon>
        <taxon>Magnoliopsida</taxon>
        <taxon>eudicotyledons</taxon>
        <taxon>Gunneridae</taxon>
        <taxon>Pentapetalae</taxon>
        <taxon>rosids</taxon>
        <taxon>fabids</taxon>
        <taxon>Fagales</taxon>
        <taxon>Fagaceae</taxon>
        <taxon>Lithocarpus</taxon>
    </lineage>
</organism>
<evidence type="ECO:0000313" key="3">
    <source>
        <dbReference type="Proteomes" id="UP001459277"/>
    </source>
</evidence>
<dbReference type="Proteomes" id="UP001459277">
    <property type="component" value="Unassembled WGS sequence"/>
</dbReference>
<gene>
    <name evidence="2" type="ORF">SO802_002506</name>
</gene>
<keyword evidence="3" id="KW-1185">Reference proteome</keyword>
<sequence length="262" mass="30304">MHGPQRVSTEGKHRRFWDSFDSKKFFDLQCESLVDVDPMDVECLLLSKARPESKKGKGLVRNVYLFKGIHKKHGKKHSVVQEMYDFLKSMIDVIIESKSVISPAPFTSVAAIEVQTVMEMVLSLPGVQSSHRLHMFSSLFFMENQSVMSMFAENKQDKTFQLLWLEKQYDKRPNFWWIVLVLKGLIVQERYPMKKGFLAPFKGERSHEDNDIGQRLSRRDSCESSKGGYYDEITHVISSLDESEMKVVWNNIIASICEILPS</sequence>
<reference evidence="2 3" key="1">
    <citation type="submission" date="2024-01" db="EMBL/GenBank/DDBJ databases">
        <title>A telomere-to-telomere, gap-free genome of sweet tea (Lithocarpus litseifolius).</title>
        <authorList>
            <person name="Zhou J."/>
        </authorList>
    </citation>
    <scope>NUCLEOTIDE SEQUENCE [LARGE SCALE GENOMIC DNA]</scope>
    <source>
        <strain evidence="2">Zhou-2022a</strain>
        <tissue evidence="2">Leaf</tissue>
    </source>
</reference>
<accession>A0AAW2E015</accession>
<comment type="caution">
    <text evidence="2">The sequence shown here is derived from an EMBL/GenBank/DDBJ whole genome shotgun (WGS) entry which is preliminary data.</text>
</comment>
<dbReference type="EMBL" id="JAZDWU010000001">
    <property type="protein sequence ID" value="KAL0015437.1"/>
    <property type="molecule type" value="Genomic_DNA"/>
</dbReference>
<evidence type="ECO:0000313" key="2">
    <source>
        <dbReference type="EMBL" id="KAL0015437.1"/>
    </source>
</evidence>
<proteinExistence type="predicted"/>
<evidence type="ECO:0000256" key="1">
    <source>
        <dbReference type="SAM" id="MobiDB-lite"/>
    </source>
</evidence>
<dbReference type="AlphaFoldDB" id="A0AAW2E015"/>
<feature type="region of interest" description="Disordered" evidence="1">
    <location>
        <begin position="204"/>
        <end position="225"/>
    </location>
</feature>
<feature type="compositionally biased region" description="Basic and acidic residues" evidence="1">
    <location>
        <begin position="204"/>
        <end position="223"/>
    </location>
</feature>
<protein>
    <submittedName>
        <fullName evidence="2">Uncharacterized protein</fullName>
    </submittedName>
</protein>